<proteinExistence type="predicted"/>
<keyword evidence="2" id="KW-1185">Reference proteome</keyword>
<dbReference type="Proteomes" id="UP001163321">
    <property type="component" value="Chromosome 10"/>
</dbReference>
<reference evidence="1 2" key="1">
    <citation type="journal article" date="2022" name="bioRxiv">
        <title>The genome of the oomycete Peronosclerospora sorghi, a cosmopolitan pathogen of maize and sorghum, is inflated with dispersed pseudogenes.</title>
        <authorList>
            <person name="Fletcher K."/>
            <person name="Martin F."/>
            <person name="Isakeit T."/>
            <person name="Cavanaugh K."/>
            <person name="Magill C."/>
            <person name="Michelmore R."/>
        </authorList>
    </citation>
    <scope>NUCLEOTIDE SEQUENCE [LARGE SCALE GENOMIC DNA]</scope>
    <source>
        <strain evidence="1">P6</strain>
    </source>
</reference>
<accession>A0ACC0WPJ8</accession>
<sequence>MVYTGYKTILAMLAAMALGQTDAKVGVCYAPWRLSSVTKDTLTVDLKLMQQHFTIVRTFETNMAGVNIIDVAAEAGVKLAVGVQLGDASKIESEISAVCDGWSRHPETVEVVWVGNELLKNGDFGTMTAATLVTYIKRVQACTNNQVKVGTVQRINEWLSAPDILSVAGACDFLGINVYPWFTTGNVPAIEKLKAQWAQVTAKFDANKCVLTETGWPTAGEDSFGNQASTETMQQFLNDFAVWSESMTLSFWFEAFDSTVSYSHMEYEKNFGVFTVDGKLKVTIPPFTGGGSDAPSGSPSAPPSGTPTNSSAPSGPPEQQNPPPSCGTCGSLCLSATCPPFSRLQFTFQLAILMVLSSTVQRALIVQALAVALSAGALSTGVCYAPWHHSTVDAAVVLQDMIEIGHYFSSIRTYEAQFSSVNAIKAAAKAGIKIAVGVQLIEPSAIDSEIHAVCEGYGSHPDTVEAVYVGNENLRNGAFGSYSADELVGFIDKVKACVGDTPVGSVQRINEWLTADGAETLADASDLIGVNIFPFFTESHLTAIDRLQAQWKQMTTKYDAHKVHLTETGWPSSGENYGSNIPSIETMQAYLNDYVTWSKSTGQSYWFMMYDTTTSYTAMEFEKHFGVFTSNGMQKVTIPTREVVAQEATDVPAMAQTPIASSLKDHDTTKTIVTVPNVLKDVAADKTVIKAVTMTPPIVNYTDDESAPVDCELS</sequence>
<gene>
    <name evidence="1" type="ORF">PsorP6_015445</name>
</gene>
<name>A0ACC0WPJ8_9STRA</name>
<comment type="caution">
    <text evidence="1">The sequence shown here is derived from an EMBL/GenBank/DDBJ whole genome shotgun (WGS) entry which is preliminary data.</text>
</comment>
<evidence type="ECO:0000313" key="1">
    <source>
        <dbReference type="EMBL" id="KAI9920231.1"/>
    </source>
</evidence>
<organism evidence="1 2">
    <name type="scientific">Peronosclerospora sorghi</name>
    <dbReference type="NCBI Taxonomy" id="230839"/>
    <lineage>
        <taxon>Eukaryota</taxon>
        <taxon>Sar</taxon>
        <taxon>Stramenopiles</taxon>
        <taxon>Oomycota</taxon>
        <taxon>Peronosporomycetes</taxon>
        <taxon>Peronosporales</taxon>
        <taxon>Peronosporaceae</taxon>
        <taxon>Peronosclerospora</taxon>
    </lineage>
</organism>
<evidence type="ECO:0000313" key="2">
    <source>
        <dbReference type="Proteomes" id="UP001163321"/>
    </source>
</evidence>
<protein>
    <submittedName>
        <fullName evidence="1">Uncharacterized protein</fullName>
    </submittedName>
</protein>
<dbReference type="EMBL" id="CM047589">
    <property type="protein sequence ID" value="KAI9920231.1"/>
    <property type="molecule type" value="Genomic_DNA"/>
</dbReference>